<keyword evidence="1" id="KW-0808">Transferase</keyword>
<feature type="transmembrane region" description="Helical" evidence="2">
    <location>
        <begin position="93"/>
        <end position="113"/>
    </location>
</feature>
<dbReference type="STRING" id="1116391.PM3016_6358"/>
<proteinExistence type="predicted"/>
<dbReference type="PANTHER" id="PTHR46401:SF2">
    <property type="entry name" value="GLYCOSYLTRANSFERASE WBBK-RELATED"/>
    <property type="match status" value="1"/>
</dbReference>
<dbReference type="RefSeq" id="WP_014372141.1">
    <property type="nucleotide sequence ID" value="NC_016935.1"/>
</dbReference>
<name>H6NE37_9BACL</name>
<organism evidence="4 5">
    <name type="scientific">Paenibacillus mucilaginosus 3016</name>
    <dbReference type="NCBI Taxonomy" id="1116391"/>
    <lineage>
        <taxon>Bacteria</taxon>
        <taxon>Bacillati</taxon>
        <taxon>Bacillota</taxon>
        <taxon>Bacilli</taxon>
        <taxon>Bacillales</taxon>
        <taxon>Paenibacillaceae</taxon>
        <taxon>Paenibacillus</taxon>
    </lineage>
</organism>
<keyword evidence="5" id="KW-1185">Reference proteome</keyword>
<dbReference type="GO" id="GO:0016757">
    <property type="term" value="F:glycosyltransferase activity"/>
    <property type="evidence" value="ECO:0007669"/>
    <property type="project" value="InterPro"/>
</dbReference>
<protein>
    <recommendedName>
        <fullName evidence="3">Glycosyl transferase family 1 domain-containing protein</fullName>
    </recommendedName>
</protein>
<dbReference type="PANTHER" id="PTHR46401">
    <property type="entry name" value="GLYCOSYLTRANSFERASE WBBK-RELATED"/>
    <property type="match status" value="1"/>
</dbReference>
<dbReference type="InterPro" id="IPR001296">
    <property type="entry name" value="Glyco_trans_1"/>
</dbReference>
<gene>
    <name evidence="4" type="ORF">PM3016_6358</name>
</gene>
<evidence type="ECO:0000256" key="1">
    <source>
        <dbReference type="ARBA" id="ARBA00022679"/>
    </source>
</evidence>
<dbReference type="EMBL" id="CP003235">
    <property type="protein sequence ID" value="AFC32990.1"/>
    <property type="molecule type" value="Genomic_DNA"/>
</dbReference>
<accession>H6NE37</accession>
<dbReference type="Pfam" id="PF00534">
    <property type="entry name" value="Glycos_transf_1"/>
    <property type="match status" value="1"/>
</dbReference>
<evidence type="ECO:0000313" key="4">
    <source>
        <dbReference type="EMBL" id="AFC32990.1"/>
    </source>
</evidence>
<evidence type="ECO:0000256" key="2">
    <source>
        <dbReference type="SAM" id="Phobius"/>
    </source>
</evidence>
<feature type="domain" description="Glycosyl transferase family 1" evidence="3">
    <location>
        <begin position="198"/>
        <end position="355"/>
    </location>
</feature>
<evidence type="ECO:0000259" key="3">
    <source>
        <dbReference type="Pfam" id="PF00534"/>
    </source>
</evidence>
<keyword evidence="2" id="KW-0812">Transmembrane</keyword>
<reference evidence="4 5" key="1">
    <citation type="journal article" date="2012" name="J. Bacteriol.">
        <title>Complete Genome Sequence of Paenibacillus mucilaginosus 3016, a Bacterium Functional as Microbial Fertilizer.</title>
        <authorList>
            <person name="Ma M."/>
            <person name="Wang Z."/>
            <person name="Li L."/>
            <person name="Jiang X."/>
            <person name="Guan D."/>
            <person name="Cao F."/>
            <person name="Chen H."/>
            <person name="Wang X."/>
            <person name="Shen D."/>
            <person name="Du B."/>
            <person name="Li J."/>
        </authorList>
    </citation>
    <scope>NUCLEOTIDE SEQUENCE [LARGE SCALE GENOMIC DNA]</scope>
    <source>
        <strain evidence="4 5">3016</strain>
    </source>
</reference>
<dbReference type="Gene3D" id="3.40.50.2000">
    <property type="entry name" value="Glycogen Phosphorylase B"/>
    <property type="match status" value="1"/>
</dbReference>
<dbReference type="AlphaFoldDB" id="H6NE37"/>
<keyword evidence="2" id="KW-0472">Membrane</keyword>
<dbReference type="Proteomes" id="UP000007523">
    <property type="component" value="Chromosome"/>
</dbReference>
<dbReference type="GO" id="GO:0009103">
    <property type="term" value="P:lipopolysaccharide biosynthetic process"/>
    <property type="evidence" value="ECO:0007669"/>
    <property type="project" value="TreeGrafter"/>
</dbReference>
<dbReference type="HOGENOM" id="CLU_743810_0_0_9"/>
<dbReference type="SUPFAM" id="SSF53756">
    <property type="entry name" value="UDP-Glycosyltransferase/glycogen phosphorylase"/>
    <property type="match status" value="1"/>
</dbReference>
<dbReference type="KEGG" id="pmq:PM3016_6358"/>
<evidence type="ECO:0000313" key="5">
    <source>
        <dbReference type="Proteomes" id="UP000007523"/>
    </source>
</evidence>
<keyword evidence="2" id="KW-1133">Transmembrane helix</keyword>
<sequence>MSTKFMFFDTSNDGHHFYYNWTAIQGVREKEPDAVCCYATTSMEPEQAKSLAEAGISMMLMDPEPPRLPAVLGRTVMLYRLIRYCRKHGYRKLHLLYLDCLLIPLLLVWPLLLGLHCTATMHWYPTRPSKQRALSFFLGLGVIRQLIVHGEYTKRYTVERVRSSGKGAVESILYPQLHPQHANPEQDAEMKLRWGAAGPGPYLLAFGGTRYDKGLDLLLQAFAKVEEPCTLVIAGKEEHFTRKDIEAWKERLPSHCHVVTELGYIADEAVSSYFDSSDLIVLPYRRMFTGQSGPLTEAVVRNKLVIGPDHGEVGFTIEHYQLGLVFRSEDVDDLAGQITYALRHRAELAEKINANQNHYRQLIQPQFFMDKYGKTLGT</sequence>
<dbReference type="CDD" id="cd03801">
    <property type="entry name" value="GT4_PimA-like"/>
    <property type="match status" value="1"/>
</dbReference>